<proteinExistence type="predicted"/>
<reference evidence="2 3" key="1">
    <citation type="submission" date="2018-06" db="EMBL/GenBank/DDBJ databases">
        <title>Paenibacillus imtechensis sp. nov.</title>
        <authorList>
            <person name="Pinnaka A.K."/>
            <person name="Singh H."/>
            <person name="Kaur M."/>
        </authorList>
    </citation>
    <scope>NUCLEOTIDE SEQUENCE [LARGE SCALE GENOMIC DNA]</scope>
    <source>
        <strain evidence="2 3">SMB1</strain>
    </source>
</reference>
<evidence type="ECO:0000313" key="3">
    <source>
        <dbReference type="Proteomes" id="UP000249522"/>
    </source>
</evidence>
<dbReference type="RefSeq" id="WP_111145134.1">
    <property type="nucleotide sequence ID" value="NZ_QKRB01000028.1"/>
</dbReference>
<organism evidence="2 3">
    <name type="scientific">Paenibacillus sambharensis</name>
    <dbReference type="NCBI Taxonomy" id="1803190"/>
    <lineage>
        <taxon>Bacteria</taxon>
        <taxon>Bacillati</taxon>
        <taxon>Bacillota</taxon>
        <taxon>Bacilli</taxon>
        <taxon>Bacillales</taxon>
        <taxon>Paenibacillaceae</taxon>
        <taxon>Paenibacillus</taxon>
    </lineage>
</organism>
<feature type="transmembrane region" description="Helical" evidence="1">
    <location>
        <begin position="7"/>
        <end position="30"/>
    </location>
</feature>
<dbReference type="Proteomes" id="UP000249522">
    <property type="component" value="Unassembled WGS sequence"/>
</dbReference>
<comment type="caution">
    <text evidence="2">The sequence shown here is derived from an EMBL/GenBank/DDBJ whole genome shotgun (WGS) entry which is preliminary data.</text>
</comment>
<dbReference type="AlphaFoldDB" id="A0A2W1LDW8"/>
<sequence>MKLKVGLLVAWVIPQVFLFFLNLWVLVYITGHEEELKALGLAGQWILIWLFLTASWIIGTVRILRWYKQGKFHEDRQE</sequence>
<keyword evidence="1" id="KW-1133">Transmembrane helix</keyword>
<protein>
    <submittedName>
        <fullName evidence="2">Uncharacterized protein</fullName>
    </submittedName>
</protein>
<evidence type="ECO:0000256" key="1">
    <source>
        <dbReference type="SAM" id="Phobius"/>
    </source>
</evidence>
<accession>A0A2W1LDW8</accession>
<gene>
    <name evidence="2" type="ORF">DNH61_02660</name>
</gene>
<dbReference type="EMBL" id="QKRB01000028">
    <property type="protein sequence ID" value="PZD97276.1"/>
    <property type="molecule type" value="Genomic_DNA"/>
</dbReference>
<evidence type="ECO:0000313" key="2">
    <source>
        <dbReference type="EMBL" id="PZD97276.1"/>
    </source>
</evidence>
<name>A0A2W1LDW8_9BACL</name>
<keyword evidence="1" id="KW-0472">Membrane</keyword>
<keyword evidence="3" id="KW-1185">Reference proteome</keyword>
<keyword evidence="1" id="KW-0812">Transmembrane</keyword>
<feature type="transmembrane region" description="Helical" evidence="1">
    <location>
        <begin position="42"/>
        <end position="64"/>
    </location>
</feature>